<sequence>MSEVWLGGGATDSRWSPAPTSSFTPPLTSKQLLGWKVKDRPRLVPQTDMKDLIWSRRPFFFSVSVVAHRANDSPWWLFQRTAEGGAMGSITNSKAVTDRWQRGKSSSSCCVFVYFL</sequence>
<reference evidence="2" key="2">
    <citation type="submission" date="2016-06" db="EMBL/GenBank/DDBJ databases">
        <title>The genome of a short-lived fish provides insights into sex chromosome evolution and the genetic control of aging.</title>
        <authorList>
            <person name="Reichwald K."/>
            <person name="Felder M."/>
            <person name="Petzold A."/>
            <person name="Koch P."/>
            <person name="Groth M."/>
            <person name="Platzer M."/>
        </authorList>
    </citation>
    <scope>NUCLEOTIDE SEQUENCE</scope>
    <source>
        <tissue evidence="2">Brain</tissue>
    </source>
</reference>
<proteinExistence type="predicted"/>
<evidence type="ECO:0000313" key="2">
    <source>
        <dbReference type="EMBL" id="SBS43307.1"/>
    </source>
</evidence>
<organism evidence="2">
    <name type="scientific">Nothobranchius furzeri</name>
    <name type="common">Turquoise killifish</name>
    <dbReference type="NCBI Taxonomy" id="105023"/>
    <lineage>
        <taxon>Eukaryota</taxon>
        <taxon>Metazoa</taxon>
        <taxon>Chordata</taxon>
        <taxon>Craniata</taxon>
        <taxon>Vertebrata</taxon>
        <taxon>Euteleostomi</taxon>
        <taxon>Actinopterygii</taxon>
        <taxon>Neopterygii</taxon>
        <taxon>Teleostei</taxon>
        <taxon>Neoteleostei</taxon>
        <taxon>Acanthomorphata</taxon>
        <taxon>Ovalentaria</taxon>
        <taxon>Atherinomorphae</taxon>
        <taxon>Cyprinodontiformes</taxon>
        <taxon>Nothobranchiidae</taxon>
        <taxon>Nothobranchius</taxon>
    </lineage>
</organism>
<feature type="region of interest" description="Disordered" evidence="1">
    <location>
        <begin position="1"/>
        <end position="25"/>
    </location>
</feature>
<gene>
    <name evidence="2" type="primary">Nfu_g_1_018638</name>
</gene>
<feature type="compositionally biased region" description="Gly residues" evidence="1">
    <location>
        <begin position="1"/>
        <end position="10"/>
    </location>
</feature>
<protein>
    <submittedName>
        <fullName evidence="2">Uncharacterized protein</fullName>
    </submittedName>
</protein>
<accession>A0A1A8U7H6</accession>
<reference evidence="2" key="1">
    <citation type="submission" date="2016-05" db="EMBL/GenBank/DDBJ databases">
        <authorList>
            <person name="Lavstsen T."/>
            <person name="Jespersen J.S."/>
        </authorList>
    </citation>
    <scope>NUCLEOTIDE SEQUENCE</scope>
    <source>
        <tissue evidence="2">Brain</tissue>
    </source>
</reference>
<dbReference type="EMBL" id="HADY01021978">
    <property type="protein sequence ID" value="SBP60463.1"/>
    <property type="molecule type" value="Transcribed_RNA"/>
</dbReference>
<dbReference type="AlphaFoldDB" id="A0A1A8U7H6"/>
<name>A0A1A8U7H6_NOTFU</name>
<evidence type="ECO:0000256" key="1">
    <source>
        <dbReference type="SAM" id="MobiDB-lite"/>
    </source>
</evidence>
<dbReference type="EMBL" id="HAEJ01002850">
    <property type="protein sequence ID" value="SBS43307.1"/>
    <property type="molecule type" value="Transcribed_RNA"/>
</dbReference>